<evidence type="ECO:0000313" key="2">
    <source>
        <dbReference type="WBParaSite" id="nRc.2.0.1.t35503-RA"/>
    </source>
</evidence>
<dbReference type="Proteomes" id="UP000887565">
    <property type="component" value="Unplaced"/>
</dbReference>
<proteinExistence type="predicted"/>
<dbReference type="WBParaSite" id="nRc.2.0.1.t35503-RA">
    <property type="protein sequence ID" value="nRc.2.0.1.t35503-RA"/>
    <property type="gene ID" value="nRc.2.0.1.g35503"/>
</dbReference>
<sequence length="58" mass="6633">MLGEVLLAVAQLWRTVATDKGKGYQRSHESRFNMEKLVNFSIINEEKIFSSMSGKQNN</sequence>
<accession>A0A915K9R8</accession>
<protein>
    <submittedName>
        <fullName evidence="2">Uncharacterized protein</fullName>
    </submittedName>
</protein>
<organism evidence="1 2">
    <name type="scientific">Romanomermis culicivorax</name>
    <name type="common">Nematode worm</name>
    <dbReference type="NCBI Taxonomy" id="13658"/>
    <lineage>
        <taxon>Eukaryota</taxon>
        <taxon>Metazoa</taxon>
        <taxon>Ecdysozoa</taxon>
        <taxon>Nematoda</taxon>
        <taxon>Enoplea</taxon>
        <taxon>Dorylaimia</taxon>
        <taxon>Mermithida</taxon>
        <taxon>Mermithoidea</taxon>
        <taxon>Mermithidae</taxon>
        <taxon>Romanomermis</taxon>
    </lineage>
</organism>
<evidence type="ECO:0000313" key="1">
    <source>
        <dbReference type="Proteomes" id="UP000887565"/>
    </source>
</evidence>
<name>A0A915K9R8_ROMCU</name>
<reference evidence="2" key="1">
    <citation type="submission" date="2022-11" db="UniProtKB">
        <authorList>
            <consortium name="WormBaseParasite"/>
        </authorList>
    </citation>
    <scope>IDENTIFICATION</scope>
</reference>
<keyword evidence="1" id="KW-1185">Reference proteome</keyword>
<dbReference type="AlphaFoldDB" id="A0A915K9R8"/>